<feature type="compositionally biased region" description="Low complexity" evidence="1">
    <location>
        <begin position="246"/>
        <end position="263"/>
    </location>
</feature>
<proteinExistence type="predicted"/>
<sequence>MAQRLSIRCYAPEVAPKEIYNPSLGGFEGPSSYPDDFKFDDFIQSPPASPSPPPITDGPDAGSPISDGLSPQTGPNSNVDPAIIEESHRSQKPDSSLGTGPLQDISVSKDEEYTFNSPEVPTPMVPESPQEVLTDPEEEASASTYPCTICLEPFNSQRSLDDHAWHEHSFKAHFCSNSGCSKSFARLDNQRTHTIKTCAHSINRKMCAAPMTALDLGKKIERQARRRKHRRRITMSIAASRLTSMPLQSQSITRSSSSPSGPQEATDVDMIGSNTPLLMSPNEVATPPVQPMIPDSQPFNGAIGFTQADETVRIISQLRAQIKAQKANEIRLLQELSDVRQVCFGFWKEKLGAEQETIDLKMALQQRDNELEAWGRGHVTSAPNPWGPS</sequence>
<feature type="region of interest" description="Disordered" evidence="1">
    <location>
        <begin position="19"/>
        <end position="81"/>
    </location>
</feature>
<feature type="domain" description="C2H2-type" evidence="2">
    <location>
        <begin position="147"/>
        <end position="168"/>
    </location>
</feature>
<dbReference type="Gene3D" id="3.30.160.60">
    <property type="entry name" value="Classic Zinc Finger"/>
    <property type="match status" value="1"/>
</dbReference>
<protein>
    <recommendedName>
        <fullName evidence="2">C2H2-type domain-containing protein</fullName>
    </recommendedName>
</protein>
<feature type="compositionally biased region" description="Polar residues" evidence="1">
    <location>
        <begin position="69"/>
        <end position="79"/>
    </location>
</feature>
<dbReference type="AlphaFoldDB" id="A0AAN8RIY8"/>
<dbReference type="InterPro" id="IPR013087">
    <property type="entry name" value="Znf_C2H2_type"/>
</dbReference>
<evidence type="ECO:0000313" key="4">
    <source>
        <dbReference type="Proteomes" id="UP001307849"/>
    </source>
</evidence>
<accession>A0AAN8RIY8</accession>
<feature type="region of interest" description="Disordered" evidence="1">
    <location>
        <begin position="114"/>
        <end position="139"/>
    </location>
</feature>
<feature type="region of interest" description="Disordered" evidence="1">
    <location>
        <begin position="244"/>
        <end position="267"/>
    </location>
</feature>
<dbReference type="EMBL" id="JAVHJM010000013">
    <property type="protein sequence ID" value="KAK6499433.1"/>
    <property type="molecule type" value="Genomic_DNA"/>
</dbReference>
<name>A0AAN8RIY8_9PEZI</name>
<keyword evidence="4" id="KW-1185">Reference proteome</keyword>
<comment type="caution">
    <text evidence="3">The sequence shown here is derived from an EMBL/GenBank/DDBJ whole genome shotgun (WGS) entry which is preliminary data.</text>
</comment>
<feature type="compositionally biased region" description="Pro residues" evidence="1">
    <location>
        <begin position="47"/>
        <end position="56"/>
    </location>
</feature>
<evidence type="ECO:0000259" key="2">
    <source>
        <dbReference type="PROSITE" id="PS00028"/>
    </source>
</evidence>
<gene>
    <name evidence="3" type="ORF">TWF506_004061</name>
</gene>
<dbReference type="PROSITE" id="PS00028">
    <property type="entry name" value="ZINC_FINGER_C2H2_1"/>
    <property type="match status" value="1"/>
</dbReference>
<organism evidence="3 4">
    <name type="scientific">Arthrobotrys conoides</name>
    <dbReference type="NCBI Taxonomy" id="74498"/>
    <lineage>
        <taxon>Eukaryota</taxon>
        <taxon>Fungi</taxon>
        <taxon>Dikarya</taxon>
        <taxon>Ascomycota</taxon>
        <taxon>Pezizomycotina</taxon>
        <taxon>Orbiliomycetes</taxon>
        <taxon>Orbiliales</taxon>
        <taxon>Orbiliaceae</taxon>
        <taxon>Arthrobotrys</taxon>
    </lineage>
</organism>
<reference evidence="3 4" key="1">
    <citation type="submission" date="2019-10" db="EMBL/GenBank/DDBJ databases">
        <authorList>
            <person name="Palmer J.M."/>
        </authorList>
    </citation>
    <scope>NUCLEOTIDE SEQUENCE [LARGE SCALE GENOMIC DNA]</scope>
    <source>
        <strain evidence="3 4">TWF506</strain>
    </source>
</reference>
<dbReference type="Proteomes" id="UP001307849">
    <property type="component" value="Unassembled WGS sequence"/>
</dbReference>
<evidence type="ECO:0000313" key="3">
    <source>
        <dbReference type="EMBL" id="KAK6499433.1"/>
    </source>
</evidence>
<evidence type="ECO:0000256" key="1">
    <source>
        <dbReference type="SAM" id="MobiDB-lite"/>
    </source>
</evidence>